<reference evidence="5 6" key="1">
    <citation type="submission" date="2020-08" db="EMBL/GenBank/DDBJ databases">
        <title>Cohnella phylogeny.</title>
        <authorList>
            <person name="Dunlap C."/>
        </authorList>
    </citation>
    <scope>NUCLEOTIDE SEQUENCE [LARGE SCALE GENOMIC DNA]</scope>
    <source>
        <strain evidence="5 6">DSM 28246</strain>
    </source>
</reference>
<keyword evidence="1" id="KW-0805">Transcription regulation</keyword>
<evidence type="ECO:0000259" key="4">
    <source>
        <dbReference type="PROSITE" id="PS50043"/>
    </source>
</evidence>
<dbReference type="AlphaFoldDB" id="A0A7X0RMY1"/>
<keyword evidence="3" id="KW-0804">Transcription</keyword>
<evidence type="ECO:0000256" key="3">
    <source>
        <dbReference type="ARBA" id="ARBA00023163"/>
    </source>
</evidence>
<evidence type="ECO:0000256" key="2">
    <source>
        <dbReference type="ARBA" id="ARBA00023125"/>
    </source>
</evidence>
<evidence type="ECO:0000256" key="1">
    <source>
        <dbReference type="ARBA" id="ARBA00023015"/>
    </source>
</evidence>
<feature type="domain" description="HTH luxR-type" evidence="4">
    <location>
        <begin position="29"/>
        <end position="95"/>
    </location>
</feature>
<evidence type="ECO:0000313" key="6">
    <source>
        <dbReference type="Proteomes" id="UP000547209"/>
    </source>
</evidence>
<organism evidence="5 6">
    <name type="scientific">Cohnella nanjingensis</name>
    <dbReference type="NCBI Taxonomy" id="1387779"/>
    <lineage>
        <taxon>Bacteria</taxon>
        <taxon>Bacillati</taxon>
        <taxon>Bacillota</taxon>
        <taxon>Bacilli</taxon>
        <taxon>Bacillales</taxon>
        <taxon>Paenibacillaceae</taxon>
        <taxon>Cohnella</taxon>
    </lineage>
</organism>
<dbReference type="InterPro" id="IPR036388">
    <property type="entry name" value="WH-like_DNA-bd_sf"/>
</dbReference>
<dbReference type="InterPro" id="IPR000792">
    <property type="entry name" value="Tscrpt_reg_LuxR_C"/>
</dbReference>
<evidence type="ECO:0000313" key="5">
    <source>
        <dbReference type="EMBL" id="MBB6669271.1"/>
    </source>
</evidence>
<accession>A0A7X0RMY1</accession>
<dbReference type="RefSeq" id="WP_185140699.1">
    <property type="nucleotide sequence ID" value="NZ_JACJVP010000001.1"/>
</dbReference>
<dbReference type="GO" id="GO:0006355">
    <property type="term" value="P:regulation of DNA-templated transcription"/>
    <property type="evidence" value="ECO:0007669"/>
    <property type="project" value="InterPro"/>
</dbReference>
<dbReference type="Gene3D" id="1.10.10.10">
    <property type="entry name" value="Winged helix-like DNA-binding domain superfamily/Winged helix DNA-binding domain"/>
    <property type="match status" value="1"/>
</dbReference>
<dbReference type="EMBL" id="JACJVP010000001">
    <property type="protein sequence ID" value="MBB6669271.1"/>
    <property type="molecule type" value="Genomic_DNA"/>
</dbReference>
<dbReference type="SUPFAM" id="SSF46894">
    <property type="entry name" value="C-terminal effector domain of the bipartite response regulators"/>
    <property type="match status" value="1"/>
</dbReference>
<dbReference type="CDD" id="cd06170">
    <property type="entry name" value="LuxR_C_like"/>
    <property type="match status" value="1"/>
</dbReference>
<name>A0A7X0RMY1_9BACL</name>
<keyword evidence="2" id="KW-0238">DNA-binding</keyword>
<dbReference type="PANTHER" id="PTHR44688">
    <property type="entry name" value="DNA-BINDING TRANSCRIPTIONAL ACTIVATOR DEVR_DOSR"/>
    <property type="match status" value="1"/>
</dbReference>
<gene>
    <name evidence="5" type="ORF">H7C19_01065</name>
</gene>
<comment type="caution">
    <text evidence="5">The sequence shown here is derived from an EMBL/GenBank/DDBJ whole genome shotgun (WGS) entry which is preliminary data.</text>
</comment>
<dbReference type="Proteomes" id="UP000547209">
    <property type="component" value="Unassembled WGS sequence"/>
</dbReference>
<protein>
    <submittedName>
        <fullName evidence="5">Helix-turn-helix transcriptional regulator</fullName>
    </submittedName>
</protein>
<dbReference type="PANTHER" id="PTHR44688:SF16">
    <property type="entry name" value="DNA-BINDING TRANSCRIPTIONAL ACTIVATOR DEVR_DOSR"/>
    <property type="match status" value="1"/>
</dbReference>
<dbReference type="PROSITE" id="PS50043">
    <property type="entry name" value="HTH_LUXR_2"/>
    <property type="match status" value="1"/>
</dbReference>
<sequence>MISIDKPIRTLPFEPSEASLTMMSPIFVSFAKRYKLTTRESQVMKILVLEGKRNDDIASMLFISPKTLKNHLAFMMRKTGTSSARGLISLFFKHAMHMLLPSV</sequence>
<dbReference type="GO" id="GO:0003677">
    <property type="term" value="F:DNA binding"/>
    <property type="evidence" value="ECO:0007669"/>
    <property type="project" value="UniProtKB-KW"/>
</dbReference>
<dbReference type="Pfam" id="PF00196">
    <property type="entry name" value="GerE"/>
    <property type="match status" value="1"/>
</dbReference>
<dbReference type="SMART" id="SM00421">
    <property type="entry name" value="HTH_LUXR"/>
    <property type="match status" value="1"/>
</dbReference>
<keyword evidence="6" id="KW-1185">Reference proteome</keyword>
<proteinExistence type="predicted"/>
<dbReference type="InterPro" id="IPR016032">
    <property type="entry name" value="Sig_transdc_resp-reg_C-effctor"/>
</dbReference>